<organism evidence="5 6">
    <name type="scientific">Adhaeretor mobilis</name>
    <dbReference type="NCBI Taxonomy" id="1930276"/>
    <lineage>
        <taxon>Bacteria</taxon>
        <taxon>Pseudomonadati</taxon>
        <taxon>Planctomycetota</taxon>
        <taxon>Planctomycetia</taxon>
        <taxon>Pirellulales</taxon>
        <taxon>Lacipirellulaceae</taxon>
        <taxon>Adhaeretor</taxon>
    </lineage>
</organism>
<dbReference type="Gene3D" id="3.60.21.10">
    <property type="match status" value="1"/>
</dbReference>
<dbReference type="SUPFAM" id="SSF48695">
    <property type="entry name" value="Multiheme cytochromes"/>
    <property type="match status" value="1"/>
</dbReference>
<dbReference type="OrthoDB" id="9814800at2"/>
<dbReference type="KEGG" id="amob:HG15A2_37840"/>
<dbReference type="InterPro" id="IPR029052">
    <property type="entry name" value="Metallo-depent_PP-like"/>
</dbReference>
<dbReference type="SUPFAM" id="SSF56300">
    <property type="entry name" value="Metallo-dependent phosphatases"/>
    <property type="match status" value="1"/>
</dbReference>
<evidence type="ECO:0000313" key="6">
    <source>
        <dbReference type="Proteomes" id="UP000319852"/>
    </source>
</evidence>
<evidence type="ECO:0000256" key="1">
    <source>
        <dbReference type="ARBA" id="ARBA00022729"/>
    </source>
</evidence>
<dbReference type="Proteomes" id="UP000319852">
    <property type="component" value="Chromosome"/>
</dbReference>
<dbReference type="Gene3D" id="1.10.1130.10">
    <property type="entry name" value="Flavocytochrome C3, Chain A"/>
    <property type="match status" value="1"/>
</dbReference>
<evidence type="ECO:0000259" key="4">
    <source>
        <dbReference type="Pfam" id="PF13435"/>
    </source>
</evidence>
<keyword evidence="1 3" id="KW-0732">Signal</keyword>
<feature type="signal peptide" evidence="3">
    <location>
        <begin position="1"/>
        <end position="30"/>
    </location>
</feature>
<evidence type="ECO:0000256" key="3">
    <source>
        <dbReference type="SAM" id="SignalP"/>
    </source>
</evidence>
<keyword evidence="6" id="KW-1185">Reference proteome</keyword>
<dbReference type="Pfam" id="PF13435">
    <property type="entry name" value="Cytochrome_C554"/>
    <property type="match status" value="1"/>
</dbReference>
<reference evidence="5 6" key="1">
    <citation type="submission" date="2019-02" db="EMBL/GenBank/DDBJ databases">
        <title>Deep-cultivation of Planctomycetes and their phenomic and genomic characterization uncovers novel biology.</title>
        <authorList>
            <person name="Wiegand S."/>
            <person name="Jogler M."/>
            <person name="Boedeker C."/>
            <person name="Pinto D."/>
            <person name="Vollmers J."/>
            <person name="Rivas-Marin E."/>
            <person name="Kohn T."/>
            <person name="Peeters S.H."/>
            <person name="Heuer A."/>
            <person name="Rast P."/>
            <person name="Oberbeckmann S."/>
            <person name="Bunk B."/>
            <person name="Jeske O."/>
            <person name="Meyerdierks A."/>
            <person name="Storesund J.E."/>
            <person name="Kallscheuer N."/>
            <person name="Luecker S."/>
            <person name="Lage O.M."/>
            <person name="Pohl T."/>
            <person name="Merkel B.J."/>
            <person name="Hornburger P."/>
            <person name="Mueller R.-W."/>
            <person name="Bruemmer F."/>
            <person name="Labrenz M."/>
            <person name="Spormann A.M."/>
            <person name="Op den Camp H."/>
            <person name="Overmann J."/>
            <person name="Amann R."/>
            <person name="Jetten M.S.M."/>
            <person name="Mascher T."/>
            <person name="Medema M.H."/>
            <person name="Devos D.P."/>
            <person name="Kaster A.-K."/>
            <person name="Ovreas L."/>
            <person name="Rohde M."/>
            <person name="Galperin M.Y."/>
            <person name="Jogler C."/>
        </authorList>
    </citation>
    <scope>NUCLEOTIDE SEQUENCE [LARGE SCALE GENOMIC DNA]</scope>
    <source>
        <strain evidence="5 6">HG15A2</strain>
    </source>
</reference>
<dbReference type="InterPro" id="IPR023155">
    <property type="entry name" value="Cyt_c-552/4"/>
</dbReference>
<evidence type="ECO:0000256" key="2">
    <source>
        <dbReference type="SAM" id="MobiDB-lite"/>
    </source>
</evidence>
<proteinExistence type="predicted"/>
<feature type="chain" id="PRO_5022173422" evidence="3">
    <location>
        <begin position="31"/>
        <end position="539"/>
    </location>
</feature>
<sequence length="539" mass="59155" precursor="true">MSRNRLSHNRLLLVGLSLSILVLWRFAANAQSHSATSAATSGEKTAPAYERNTKEAREAKDYVKLNGPLFTEPNKQPWPKPQLAIVLSGEMDGYIEPCGCTGLENQMGGLKRRHTFLNELKEKGWPLVEFDMGGLTKRLGHQTEIKFRYAIDSLVKLGYDAVGLGANELRLTTDELVYAIANLPPEKNPILSANVGIYSFDSGMTRTHHVAEAGGKRIGVTSVLGKKYEKSLANVNDVVYRSPEEGLAEIAPKLATEKCDLQVLMVYGPKAEALALAKKFPQFNFVGVAAGVDVPPLSLEKVSGTNSVLVEVGHKGKYVVVLGIYDDAKNTLRYQRVPLDARFDDSSAMQKMMVRYQEELKLQGLEGLGLSGSAHPEGKFVGSEVCADCHSSATEVFENTPHSHATESIINISVPPRHHDPECLSCHVTGWNPQQYFPYSSGYESLEKTPHLRANGCENCHGPGAAHVAAELGESDVNDAEQEALRAALRMKIVENEGNKSGQVYGKVVESCMQCHDQDNSPDFDFQKYWEDVKHVGKD</sequence>
<dbReference type="InterPro" id="IPR036280">
    <property type="entry name" value="Multihaem_cyt_sf"/>
</dbReference>
<dbReference type="AlphaFoldDB" id="A0A517MZY9"/>
<dbReference type="PANTHER" id="PTHR35038">
    <property type="entry name" value="DISSIMILATORY SULFITE REDUCTASE SIRA"/>
    <property type="match status" value="1"/>
</dbReference>
<dbReference type="InterPro" id="IPR051829">
    <property type="entry name" value="Multiheme_Cytochr_ET"/>
</dbReference>
<dbReference type="RefSeq" id="WP_145061961.1">
    <property type="nucleotide sequence ID" value="NZ_CP036263.1"/>
</dbReference>
<feature type="domain" description="Cytochrome c-552/4" evidence="4">
    <location>
        <begin position="385"/>
        <end position="462"/>
    </location>
</feature>
<accession>A0A517MZY9</accession>
<dbReference type="PANTHER" id="PTHR35038:SF8">
    <property type="entry name" value="C-TYPE POLYHEME CYTOCHROME OMCC"/>
    <property type="match status" value="1"/>
</dbReference>
<evidence type="ECO:0000313" key="5">
    <source>
        <dbReference type="EMBL" id="QDT00446.1"/>
    </source>
</evidence>
<dbReference type="EMBL" id="CP036263">
    <property type="protein sequence ID" value="QDT00446.1"/>
    <property type="molecule type" value="Genomic_DNA"/>
</dbReference>
<feature type="region of interest" description="Disordered" evidence="2">
    <location>
        <begin position="34"/>
        <end position="53"/>
    </location>
</feature>
<protein>
    <submittedName>
        <fullName evidence="5">Cytochrome c-554</fullName>
    </submittedName>
</protein>
<gene>
    <name evidence="5" type="primary">cycA1</name>
    <name evidence="5" type="ORF">HG15A2_37840</name>
</gene>
<name>A0A517MZY9_9BACT</name>